<name>A0A402C3U3_RHOWR</name>
<evidence type="ECO:0000313" key="2">
    <source>
        <dbReference type="Proteomes" id="UP000287519"/>
    </source>
</evidence>
<comment type="caution">
    <text evidence="1">The sequence shown here is derived from an EMBL/GenBank/DDBJ whole genome shotgun (WGS) entry which is preliminary data.</text>
</comment>
<dbReference type="EMBL" id="BHYM01000018">
    <property type="protein sequence ID" value="GCE38266.1"/>
    <property type="molecule type" value="Genomic_DNA"/>
</dbReference>
<gene>
    <name evidence="1" type="ORF">Rhow_001314</name>
</gene>
<dbReference type="AlphaFoldDB" id="A0A402C3U3"/>
<protein>
    <submittedName>
        <fullName evidence="1">Uncharacterized protein</fullName>
    </submittedName>
</protein>
<reference evidence="1 2" key="1">
    <citation type="submission" date="2018-11" db="EMBL/GenBank/DDBJ databases">
        <title>Microbial catabolism of amino acid.</title>
        <authorList>
            <person name="Hibi M."/>
            <person name="Ogawa J."/>
        </authorList>
    </citation>
    <scope>NUCLEOTIDE SEQUENCE [LARGE SCALE GENOMIC DNA]</scope>
    <source>
        <strain evidence="1 2">C31-06</strain>
    </source>
</reference>
<dbReference type="RefSeq" id="WP_263973396.1">
    <property type="nucleotide sequence ID" value="NZ_BHYM01000018.1"/>
</dbReference>
<accession>A0A402C3U3</accession>
<proteinExistence type="predicted"/>
<keyword evidence="2" id="KW-1185">Reference proteome</keyword>
<dbReference type="Proteomes" id="UP000287519">
    <property type="component" value="Unassembled WGS sequence"/>
</dbReference>
<sequence>MPDFHAWLHTTENVAERYKIEFALLTKQRTAATQTADGFDT</sequence>
<evidence type="ECO:0000313" key="1">
    <source>
        <dbReference type="EMBL" id="GCE38266.1"/>
    </source>
</evidence>
<organism evidence="1 2">
    <name type="scientific">Rhodococcus wratislaviensis</name>
    <name type="common">Tsukamurella wratislaviensis</name>
    <dbReference type="NCBI Taxonomy" id="44752"/>
    <lineage>
        <taxon>Bacteria</taxon>
        <taxon>Bacillati</taxon>
        <taxon>Actinomycetota</taxon>
        <taxon>Actinomycetes</taxon>
        <taxon>Mycobacteriales</taxon>
        <taxon>Nocardiaceae</taxon>
        <taxon>Rhodococcus</taxon>
    </lineage>
</organism>